<dbReference type="EMBL" id="LAZR01009103">
    <property type="protein sequence ID" value="KKM74669.1"/>
    <property type="molecule type" value="Genomic_DNA"/>
</dbReference>
<accession>A0A0F9JXY4</accession>
<evidence type="ECO:0000259" key="1">
    <source>
        <dbReference type="Pfam" id="PF13860"/>
    </source>
</evidence>
<sequence>MTIVESKTILYPSKYDEIEEITISPASFDPDNGETGKVSFTLAEPGIVRAFVRPKERRFILLNTLLDFEAKEAGSHELEWDGTDNKGNVLDPSMYKISVQAQPLRDSEWDEESLPWDPDPHLREEMILYLKDQDKRVHAHFVHPKEKCQEIKVKITSPKNGDTVKGKIKIVRELDESTRCYGAAHGHSARFYVDYMLLQENKDEQELVSEWVWDTADIPPGKHVLTATACDHHDHMGADSIIINIEK</sequence>
<reference evidence="2" key="1">
    <citation type="journal article" date="2015" name="Nature">
        <title>Complex archaea that bridge the gap between prokaryotes and eukaryotes.</title>
        <authorList>
            <person name="Spang A."/>
            <person name="Saw J.H."/>
            <person name="Jorgensen S.L."/>
            <person name="Zaremba-Niedzwiedzka K."/>
            <person name="Martijn J."/>
            <person name="Lind A.E."/>
            <person name="van Eijk R."/>
            <person name="Schleper C."/>
            <person name="Guy L."/>
            <person name="Ettema T.J."/>
        </authorList>
    </citation>
    <scope>NUCLEOTIDE SEQUENCE</scope>
</reference>
<name>A0A0F9JXY4_9ZZZZ</name>
<proteinExistence type="predicted"/>
<feature type="domain" description="FlgD/Vpr Ig-like" evidence="1">
    <location>
        <begin position="67"/>
        <end position="102"/>
    </location>
</feature>
<dbReference type="Gene3D" id="2.60.40.10">
    <property type="entry name" value="Immunoglobulins"/>
    <property type="match status" value="1"/>
</dbReference>
<evidence type="ECO:0000313" key="2">
    <source>
        <dbReference type="EMBL" id="KKM74669.1"/>
    </source>
</evidence>
<protein>
    <recommendedName>
        <fullName evidence="1">FlgD/Vpr Ig-like domain-containing protein</fullName>
    </recommendedName>
</protein>
<dbReference type="AlphaFoldDB" id="A0A0F9JXY4"/>
<dbReference type="Pfam" id="PF13860">
    <property type="entry name" value="FlgD_ig"/>
    <property type="match status" value="1"/>
</dbReference>
<dbReference type="InterPro" id="IPR025965">
    <property type="entry name" value="FlgD/Vpr_Ig-like"/>
</dbReference>
<gene>
    <name evidence="2" type="ORF">LCGC14_1398010</name>
</gene>
<dbReference type="InterPro" id="IPR013783">
    <property type="entry name" value="Ig-like_fold"/>
</dbReference>
<organism evidence="2">
    <name type="scientific">marine sediment metagenome</name>
    <dbReference type="NCBI Taxonomy" id="412755"/>
    <lineage>
        <taxon>unclassified sequences</taxon>
        <taxon>metagenomes</taxon>
        <taxon>ecological metagenomes</taxon>
    </lineage>
</organism>
<comment type="caution">
    <text evidence="2">The sequence shown here is derived from an EMBL/GenBank/DDBJ whole genome shotgun (WGS) entry which is preliminary data.</text>
</comment>
<dbReference type="Gene3D" id="2.60.40.4070">
    <property type="match status" value="1"/>
</dbReference>